<dbReference type="NCBIfam" id="TIGR00254">
    <property type="entry name" value="GGDEF"/>
    <property type="match status" value="1"/>
</dbReference>
<dbReference type="PANTHER" id="PTHR45138">
    <property type="entry name" value="REGULATORY COMPONENTS OF SENSORY TRANSDUCTION SYSTEM"/>
    <property type="match status" value="1"/>
</dbReference>
<comment type="caution">
    <text evidence="6">The sequence shown here is derived from an EMBL/GenBank/DDBJ whole genome shotgun (WGS) entry which is preliminary data.</text>
</comment>
<dbReference type="Proteomes" id="UP000051335">
    <property type="component" value="Unassembled WGS sequence"/>
</dbReference>
<comment type="catalytic activity">
    <reaction evidence="4">
        <text>2 GTP = 3',3'-c-di-GMP + 2 diphosphate</text>
        <dbReference type="Rhea" id="RHEA:24898"/>
        <dbReference type="ChEBI" id="CHEBI:33019"/>
        <dbReference type="ChEBI" id="CHEBI:37565"/>
        <dbReference type="ChEBI" id="CHEBI:58805"/>
        <dbReference type="EC" id="2.7.7.65"/>
    </reaction>
</comment>
<accession>A0A0N8RAY6</accession>
<organism evidence="6 7">
    <name type="scientific">Pseudomonas syringae pv. coryli</name>
    <dbReference type="NCBI Taxonomy" id="317659"/>
    <lineage>
        <taxon>Bacteria</taxon>
        <taxon>Pseudomonadati</taxon>
        <taxon>Pseudomonadota</taxon>
        <taxon>Gammaproteobacteria</taxon>
        <taxon>Pseudomonadales</taxon>
        <taxon>Pseudomonadaceae</taxon>
        <taxon>Pseudomonas</taxon>
    </lineage>
</organism>
<feature type="domain" description="GGDEF" evidence="5">
    <location>
        <begin position="241"/>
        <end position="372"/>
    </location>
</feature>
<dbReference type="SUPFAM" id="SSF55073">
    <property type="entry name" value="Nucleotide cyclase"/>
    <property type="match status" value="1"/>
</dbReference>
<dbReference type="AlphaFoldDB" id="A0A0N8RAY6"/>
<dbReference type="GO" id="GO:0052621">
    <property type="term" value="F:diguanylate cyclase activity"/>
    <property type="evidence" value="ECO:0007669"/>
    <property type="project" value="UniProtKB-EC"/>
</dbReference>
<dbReference type="SMART" id="SM00267">
    <property type="entry name" value="GGDEF"/>
    <property type="match status" value="1"/>
</dbReference>
<dbReference type="CDD" id="cd01949">
    <property type="entry name" value="GGDEF"/>
    <property type="match status" value="1"/>
</dbReference>
<dbReference type="PATRIC" id="fig|317659.3.peg.3920"/>
<sequence length="372" mass="41899">MTENRQKGCFERLFKSRNCRSGATVREMASAKPLILISLAKNEPNGTTSPLTQPSQQYVLRSEEMNFPTQTHAIDFDTAELQRLGFRNRPDAVLPPPSLPELIYQLGRQLQTSLEAERILTLFFQGVQRFLPLSGLMYRHIESDLQLRLGEMSSDSASFHLRHEGKCIGELEFQGARPFDTRQLSDLESLLVCLVYPLLNALLYRIATQTALRDPLTSTGNRIAMDQGLAREIEISRRHKQPLSLLMLDIDHFKKVNDEYGHHTGDDVLKTVAQSLKAQLRNIDRVFRYGGEEFVVILSNTGADSAELIGKRLCQAVRNLEFHELSPALTMTVSLGCSTLLPTETADSLLRRADNALYVAKREGRNRIAMAS</sequence>
<dbReference type="GO" id="GO:0005886">
    <property type="term" value="C:plasma membrane"/>
    <property type="evidence" value="ECO:0007669"/>
    <property type="project" value="UniProtKB-SubCell"/>
</dbReference>
<evidence type="ECO:0000259" key="5">
    <source>
        <dbReference type="PROSITE" id="PS50887"/>
    </source>
</evidence>
<dbReference type="InterPro" id="IPR043128">
    <property type="entry name" value="Rev_trsase/Diguanyl_cyclase"/>
</dbReference>
<proteinExistence type="predicted"/>
<protein>
    <recommendedName>
        <fullName evidence="3">diguanylate cyclase</fullName>
        <ecNumber evidence="3">2.7.7.65</ecNumber>
    </recommendedName>
</protein>
<comment type="cofactor">
    <cofactor evidence="1">
        <name>Mg(2+)</name>
        <dbReference type="ChEBI" id="CHEBI:18420"/>
    </cofactor>
</comment>
<keyword evidence="7" id="KW-1185">Reference proteome</keyword>
<dbReference type="GO" id="GO:1902201">
    <property type="term" value="P:negative regulation of bacterial-type flagellum-dependent cell motility"/>
    <property type="evidence" value="ECO:0007669"/>
    <property type="project" value="TreeGrafter"/>
</dbReference>
<evidence type="ECO:0000256" key="1">
    <source>
        <dbReference type="ARBA" id="ARBA00001946"/>
    </source>
</evidence>
<dbReference type="EMBL" id="LJQC01000079">
    <property type="protein sequence ID" value="KPX10495.1"/>
    <property type="molecule type" value="Genomic_DNA"/>
</dbReference>
<evidence type="ECO:0000256" key="3">
    <source>
        <dbReference type="ARBA" id="ARBA00012528"/>
    </source>
</evidence>
<evidence type="ECO:0000256" key="4">
    <source>
        <dbReference type="ARBA" id="ARBA00034247"/>
    </source>
</evidence>
<dbReference type="EC" id="2.7.7.65" evidence="3"/>
<dbReference type="InterPro" id="IPR050469">
    <property type="entry name" value="Diguanylate_Cyclase"/>
</dbReference>
<reference evidence="6 7" key="1">
    <citation type="submission" date="2015-09" db="EMBL/GenBank/DDBJ databases">
        <title>Genome announcement of multiple Pseudomonas syringae strains.</title>
        <authorList>
            <person name="Thakur S."/>
            <person name="Wang P.W."/>
            <person name="Gong Y."/>
            <person name="Weir B.S."/>
            <person name="Guttman D.S."/>
        </authorList>
    </citation>
    <scope>NUCLEOTIDE SEQUENCE [LARGE SCALE GENOMIC DNA]</scope>
    <source>
        <strain evidence="6 7">ICMP17001</strain>
    </source>
</reference>
<dbReference type="InterPro" id="IPR029787">
    <property type="entry name" value="Nucleotide_cyclase"/>
</dbReference>
<dbReference type="PANTHER" id="PTHR45138:SF9">
    <property type="entry name" value="DIGUANYLATE CYCLASE DGCM-RELATED"/>
    <property type="match status" value="1"/>
</dbReference>
<dbReference type="FunFam" id="3.30.70.270:FF:000001">
    <property type="entry name" value="Diguanylate cyclase domain protein"/>
    <property type="match status" value="1"/>
</dbReference>
<evidence type="ECO:0000313" key="7">
    <source>
        <dbReference type="Proteomes" id="UP000051335"/>
    </source>
</evidence>
<evidence type="ECO:0000313" key="6">
    <source>
        <dbReference type="EMBL" id="KPX10495.1"/>
    </source>
</evidence>
<name>A0A0N8RAY6_9PSED</name>
<comment type="subcellular location">
    <subcellularLocation>
        <location evidence="2">Cell inner membrane</location>
    </subcellularLocation>
</comment>
<dbReference type="Gene3D" id="3.30.70.270">
    <property type="match status" value="1"/>
</dbReference>
<dbReference type="InterPro" id="IPR000160">
    <property type="entry name" value="GGDEF_dom"/>
</dbReference>
<gene>
    <name evidence="6" type="ORF">ALO75_100308</name>
</gene>
<dbReference type="PROSITE" id="PS50887">
    <property type="entry name" value="GGDEF"/>
    <property type="match status" value="1"/>
</dbReference>
<dbReference type="GO" id="GO:0043709">
    <property type="term" value="P:cell adhesion involved in single-species biofilm formation"/>
    <property type="evidence" value="ECO:0007669"/>
    <property type="project" value="TreeGrafter"/>
</dbReference>
<evidence type="ECO:0000256" key="2">
    <source>
        <dbReference type="ARBA" id="ARBA00004533"/>
    </source>
</evidence>
<dbReference type="Pfam" id="PF00990">
    <property type="entry name" value="GGDEF"/>
    <property type="match status" value="1"/>
</dbReference>